<protein>
    <submittedName>
        <fullName evidence="1">Uncharacterized protein</fullName>
    </submittedName>
</protein>
<organism evidence="1 2">
    <name type="scientific">Maribacter ulvicola</name>
    <dbReference type="NCBI Taxonomy" id="228959"/>
    <lineage>
        <taxon>Bacteria</taxon>
        <taxon>Pseudomonadati</taxon>
        <taxon>Bacteroidota</taxon>
        <taxon>Flavobacteriia</taxon>
        <taxon>Flavobacteriales</taxon>
        <taxon>Flavobacteriaceae</taxon>
        <taxon>Maribacter</taxon>
    </lineage>
</organism>
<dbReference type="OrthoDB" id="1426157at2"/>
<sequence>MRSIEVNWKKNLPKESEISKMWRDINYKIVDPNFEFIDLLKEHIGGHIYFKGFQFDENEVFDWFCSRGRLDEINFVEQFLLSDSVIQSFTTVEDGDYLFASKTDKTPKLEWKSEFAIDGELSALLFHGGAYGSSYKRTPKEVKKKAQEFCEQIFGEKYQNEFVRFYYISGAWNTWFIDFIIDHSWIIISMESRTIWMLCFTDTD</sequence>
<proteinExistence type="predicted"/>
<reference evidence="2" key="1">
    <citation type="submission" date="2017-01" db="EMBL/GenBank/DDBJ databases">
        <authorList>
            <person name="Varghese N."/>
            <person name="Submissions S."/>
        </authorList>
    </citation>
    <scope>NUCLEOTIDE SEQUENCE [LARGE SCALE GENOMIC DNA]</scope>
    <source>
        <strain evidence="2">DSM 15366</strain>
    </source>
</reference>
<evidence type="ECO:0000313" key="2">
    <source>
        <dbReference type="Proteomes" id="UP000186953"/>
    </source>
</evidence>
<evidence type="ECO:0000313" key="1">
    <source>
        <dbReference type="EMBL" id="SIQ07359.1"/>
    </source>
</evidence>
<name>A0A1N6PT21_9FLAO</name>
<dbReference type="AlphaFoldDB" id="A0A1N6PT21"/>
<gene>
    <name evidence="1" type="ORF">SAMN05421797_101580</name>
</gene>
<accession>A0A1N6PT21</accession>
<keyword evidence="2" id="KW-1185">Reference proteome</keyword>
<dbReference type="Proteomes" id="UP000186953">
    <property type="component" value="Unassembled WGS sequence"/>
</dbReference>
<dbReference type="RefSeq" id="WP_076546805.1">
    <property type="nucleotide sequence ID" value="NZ_FTMA01000001.1"/>
</dbReference>
<dbReference type="EMBL" id="FTMA01000001">
    <property type="protein sequence ID" value="SIQ07359.1"/>
    <property type="molecule type" value="Genomic_DNA"/>
</dbReference>
<dbReference type="STRING" id="228959.SAMN05421797_101580"/>